<dbReference type="SUPFAM" id="SSF49764">
    <property type="entry name" value="HSP20-like chaperones"/>
    <property type="match status" value="1"/>
</dbReference>
<evidence type="ECO:0000313" key="5">
    <source>
        <dbReference type="WBParaSite" id="Minc3s03067g32642"/>
    </source>
</evidence>
<reference evidence="5" key="1">
    <citation type="submission" date="2022-11" db="UniProtKB">
        <authorList>
            <consortium name="WormBaseParasite"/>
        </authorList>
    </citation>
    <scope>IDENTIFICATION</scope>
</reference>
<dbReference type="InterPro" id="IPR002068">
    <property type="entry name" value="A-crystallin/Hsp20_dom"/>
</dbReference>
<dbReference type="Pfam" id="PF00011">
    <property type="entry name" value="HSP20"/>
    <property type="match status" value="1"/>
</dbReference>
<comment type="similarity">
    <text evidence="1 2">Belongs to the small heat shock protein (HSP20) family.</text>
</comment>
<dbReference type="GO" id="GO:0051082">
    <property type="term" value="F:unfolded protein binding"/>
    <property type="evidence" value="ECO:0007669"/>
    <property type="project" value="TreeGrafter"/>
</dbReference>
<dbReference type="Gene3D" id="2.60.40.790">
    <property type="match status" value="1"/>
</dbReference>
<dbReference type="GO" id="GO:0042026">
    <property type="term" value="P:protein refolding"/>
    <property type="evidence" value="ECO:0007669"/>
    <property type="project" value="TreeGrafter"/>
</dbReference>
<evidence type="ECO:0000259" key="3">
    <source>
        <dbReference type="PROSITE" id="PS01031"/>
    </source>
</evidence>
<evidence type="ECO:0000256" key="1">
    <source>
        <dbReference type="PROSITE-ProRule" id="PRU00285"/>
    </source>
</evidence>
<dbReference type="InterPro" id="IPR001436">
    <property type="entry name" value="Alpha-crystallin/sHSP_animal"/>
</dbReference>
<evidence type="ECO:0000256" key="2">
    <source>
        <dbReference type="RuleBase" id="RU003616"/>
    </source>
</evidence>
<dbReference type="PROSITE" id="PS01031">
    <property type="entry name" value="SHSP"/>
    <property type="match status" value="1"/>
</dbReference>
<name>A0A914N4Q3_MELIC</name>
<dbReference type="PANTHER" id="PTHR45640:SF35">
    <property type="entry name" value="HEAT SHOCK PROTEIN HSP-12.2"/>
    <property type="match status" value="1"/>
</dbReference>
<dbReference type="WBParaSite" id="Minc3s03067g32642">
    <property type="protein sequence ID" value="Minc3s03067g32642"/>
    <property type="gene ID" value="Minc3s03067g32642"/>
</dbReference>
<keyword evidence="4" id="KW-1185">Reference proteome</keyword>
<evidence type="ECO:0000313" key="4">
    <source>
        <dbReference type="Proteomes" id="UP000887563"/>
    </source>
</evidence>
<dbReference type="CDD" id="cd06526">
    <property type="entry name" value="metazoan_ACD"/>
    <property type="match status" value="1"/>
</dbReference>
<protein>
    <submittedName>
        <fullName evidence="5">SHSP domain-containing protein</fullName>
    </submittedName>
</protein>
<sequence length="170" mass="19472">MDSKGFLNPNPNFGKEEDEVQFLNQLPKLIIIQKHKGTQNFICPRRHSVNIPNENNIEVEHEVASEWDWPLQHTNGIVKVLNTDEKFEVLLDVQFFLPSEIEDPGNAILPTVNISGNEVLIHCLHEPCANENGSVRREIHRCYRLPNDVQPNTLKCRLSNKGVLYLTANK</sequence>
<dbReference type="Proteomes" id="UP000887563">
    <property type="component" value="Unplaced"/>
</dbReference>
<accession>A0A914N4Q3</accession>
<dbReference type="AlphaFoldDB" id="A0A914N4Q3"/>
<dbReference type="InterPro" id="IPR008978">
    <property type="entry name" value="HSP20-like_chaperone"/>
</dbReference>
<dbReference type="GO" id="GO:0009408">
    <property type="term" value="P:response to heat"/>
    <property type="evidence" value="ECO:0007669"/>
    <property type="project" value="TreeGrafter"/>
</dbReference>
<organism evidence="4 5">
    <name type="scientific">Meloidogyne incognita</name>
    <name type="common">Southern root-knot nematode worm</name>
    <name type="synonym">Oxyuris incognita</name>
    <dbReference type="NCBI Taxonomy" id="6306"/>
    <lineage>
        <taxon>Eukaryota</taxon>
        <taxon>Metazoa</taxon>
        <taxon>Ecdysozoa</taxon>
        <taxon>Nematoda</taxon>
        <taxon>Chromadorea</taxon>
        <taxon>Rhabditida</taxon>
        <taxon>Tylenchina</taxon>
        <taxon>Tylenchomorpha</taxon>
        <taxon>Tylenchoidea</taxon>
        <taxon>Meloidogynidae</taxon>
        <taxon>Meloidogyninae</taxon>
        <taxon>Meloidogyne</taxon>
        <taxon>Meloidogyne incognita group</taxon>
    </lineage>
</organism>
<feature type="domain" description="SHSP" evidence="3">
    <location>
        <begin position="68"/>
        <end position="170"/>
    </location>
</feature>
<dbReference type="GO" id="GO:0005634">
    <property type="term" value="C:nucleus"/>
    <property type="evidence" value="ECO:0007669"/>
    <property type="project" value="TreeGrafter"/>
</dbReference>
<proteinExistence type="inferred from homology"/>
<dbReference type="PANTHER" id="PTHR45640">
    <property type="entry name" value="HEAT SHOCK PROTEIN HSP-12.2-RELATED"/>
    <property type="match status" value="1"/>
</dbReference>
<dbReference type="GO" id="GO:0005737">
    <property type="term" value="C:cytoplasm"/>
    <property type="evidence" value="ECO:0007669"/>
    <property type="project" value="TreeGrafter"/>
</dbReference>